<reference evidence="2" key="1">
    <citation type="submission" date="2013-01" db="EMBL/GenBank/DDBJ databases">
        <title>Draft Genome Sequence of a Mulberry Tree, Morus notabilis C.K. Schneid.</title>
        <authorList>
            <person name="He N."/>
            <person name="Zhao S."/>
        </authorList>
    </citation>
    <scope>NUCLEOTIDE SEQUENCE</scope>
</reference>
<sequence length="185" mass="20409">MADLNHASIEDHEIPNGWPLGLEVMNTRLRVFDSLPVATVQHYTLHAPSASVSSLLSSDLDTESTASFFQDHSVSLGRLIGIKPGDGGRLYFPDSIHFNEHGRISRTGSQSDVSRRDGVYMCRGICIPLLVCALMKTSRNKSKPRSVKAAHLGRRAKDFRLNWASLKILSSLELRPSLTRNVIGS</sequence>
<dbReference type="PANTHER" id="PTHR33544">
    <property type="entry name" value="DUF4005 DOMAIN-CONTAINING PROTEIN-RELATED"/>
    <property type="match status" value="1"/>
</dbReference>
<name>W9S772_9ROSA</name>
<dbReference type="EMBL" id="KE346210">
    <property type="protein sequence ID" value="EXC30573.1"/>
    <property type="molecule type" value="Genomic_DNA"/>
</dbReference>
<protein>
    <submittedName>
        <fullName evidence="1">Uncharacterized protein</fullName>
    </submittedName>
</protein>
<dbReference type="eggNOG" id="ENOG502S38Z">
    <property type="taxonomic scope" value="Eukaryota"/>
</dbReference>
<dbReference type="AlphaFoldDB" id="W9S772"/>
<keyword evidence="2" id="KW-1185">Reference proteome</keyword>
<gene>
    <name evidence="1" type="ORF">L484_015065</name>
</gene>
<dbReference type="Proteomes" id="UP000030645">
    <property type="component" value="Unassembled WGS sequence"/>
</dbReference>
<dbReference type="InterPro" id="IPR040344">
    <property type="entry name" value="At3g17950-like"/>
</dbReference>
<dbReference type="PANTHER" id="PTHR33544:SF14">
    <property type="entry name" value="PROTEIN, PUTATIVE-RELATED"/>
    <property type="match status" value="1"/>
</dbReference>
<proteinExistence type="predicted"/>
<evidence type="ECO:0000313" key="2">
    <source>
        <dbReference type="Proteomes" id="UP000030645"/>
    </source>
</evidence>
<accession>W9S772</accession>
<evidence type="ECO:0000313" key="1">
    <source>
        <dbReference type="EMBL" id="EXC30573.1"/>
    </source>
</evidence>
<organism evidence="1 2">
    <name type="scientific">Morus notabilis</name>
    <dbReference type="NCBI Taxonomy" id="981085"/>
    <lineage>
        <taxon>Eukaryota</taxon>
        <taxon>Viridiplantae</taxon>
        <taxon>Streptophyta</taxon>
        <taxon>Embryophyta</taxon>
        <taxon>Tracheophyta</taxon>
        <taxon>Spermatophyta</taxon>
        <taxon>Magnoliopsida</taxon>
        <taxon>eudicotyledons</taxon>
        <taxon>Gunneridae</taxon>
        <taxon>Pentapetalae</taxon>
        <taxon>rosids</taxon>
        <taxon>fabids</taxon>
        <taxon>Rosales</taxon>
        <taxon>Moraceae</taxon>
        <taxon>Moreae</taxon>
        <taxon>Morus</taxon>
    </lineage>
</organism>